<reference evidence="7 9" key="3">
    <citation type="submission" date="2018-04" db="EMBL/GenBank/DDBJ databases">
        <title>Genomic Encyclopedia of Type Strains, Phase IV (KMG-IV): sequencing the most valuable type-strain genomes for metagenomic binning, comparative biology and taxonomic classification.</title>
        <authorList>
            <person name="Goeker M."/>
        </authorList>
    </citation>
    <scope>NUCLEOTIDE SEQUENCE [LARGE SCALE GENOMIC DNA]</scope>
    <source>
        <strain evidence="7 9">DSM 26588</strain>
    </source>
</reference>
<evidence type="ECO:0000256" key="4">
    <source>
        <dbReference type="ARBA" id="ARBA00022764"/>
    </source>
</evidence>
<name>A0A0S2W292_9FIRM</name>
<dbReference type="SUPFAM" id="SSF53850">
    <property type="entry name" value="Periplasmic binding protein-like II"/>
    <property type="match status" value="1"/>
</dbReference>
<dbReference type="EMBL" id="CP011307">
    <property type="protein sequence ID" value="ALP93346.1"/>
    <property type="molecule type" value="Genomic_DNA"/>
</dbReference>
<sequence length="358" mass="39202">MKRFLALTLSLALALPLAACGGSGNGSTPAGGNATDVPAEASTELNIYMWQQYISDALIADFESQNNCKINLSYMSDNADAITKLTAGGGQEYDLIMTCDAYMDSLVAGGYVQKLNLDNIPNSSNINEAYWTAKDYCVPYLMNYIYVVYNTETCPIEITCYNDLIDPALKGQISTIDGARNLFPIALVALGYDPNSTNEQEIAAAYEWLTKYNDNVVAYGAAEQNLTNGTACVALTYDGNASWAMSELGDKNTLKVADFESDPVQLGFDLYVIPTGAKHVDLAEKFLNYITDPQVMAKNLEEFPYSCPNDAAVAAASESYRNDPARDFSYKENVFFQKDVGDALTIYNDYYQKLKVGE</sequence>
<evidence type="ECO:0000313" key="9">
    <source>
        <dbReference type="Proteomes" id="UP000245778"/>
    </source>
</evidence>
<reference evidence="8" key="2">
    <citation type="submission" date="2015-04" db="EMBL/GenBank/DDBJ databases">
        <title>A butyrogenic pathway from the amino acid lysine in a human gut commensal.</title>
        <authorList>
            <person name="de Vos W.M."/>
            <person name="Bui N.T.P."/>
            <person name="Plugge C.M."/>
            <person name="Ritari J."/>
        </authorList>
    </citation>
    <scope>NUCLEOTIDE SEQUENCE [LARGE SCALE GENOMIC DNA]</scope>
    <source>
        <strain evidence="8">AF211</strain>
    </source>
</reference>
<dbReference type="PRINTS" id="PR00909">
    <property type="entry name" value="SPERMDNBNDNG"/>
</dbReference>
<proteinExistence type="predicted"/>
<keyword evidence="4" id="KW-0574">Periplasm</keyword>
<dbReference type="PANTHER" id="PTHR30222">
    <property type="entry name" value="SPERMIDINE/PUTRESCINE-BINDING PERIPLASMIC PROTEIN"/>
    <property type="match status" value="1"/>
</dbReference>
<dbReference type="AlphaFoldDB" id="A0A0S2W292"/>
<dbReference type="GO" id="GO:0015846">
    <property type="term" value="P:polyamine transport"/>
    <property type="evidence" value="ECO:0007669"/>
    <property type="project" value="InterPro"/>
</dbReference>
<comment type="subcellular location">
    <subcellularLocation>
        <location evidence="1">Periplasm</location>
    </subcellularLocation>
</comment>
<keyword evidence="3 5" id="KW-0732">Signal</keyword>
<dbReference type="STRING" id="1297617.IB211_00952c"/>
<dbReference type="KEGG" id="ibu:IB211_00952c"/>
<reference evidence="6 8" key="1">
    <citation type="journal article" date="2015" name="Nat. Commun.">
        <title>Production of butyrate from lysine and the Amadori product fructoselysine by a human gut commensal.</title>
        <authorList>
            <person name="Bui T.P."/>
            <person name="Ritari J."/>
            <person name="Boeren S."/>
            <person name="de Waard P."/>
            <person name="Plugge C.M."/>
            <person name="de Vos W.M."/>
        </authorList>
    </citation>
    <scope>NUCLEOTIDE SEQUENCE [LARGE SCALE GENOMIC DNA]</scope>
    <source>
        <strain evidence="6 8">AF211</strain>
    </source>
</reference>
<gene>
    <name evidence="7" type="ORF">C7373_103139</name>
    <name evidence="6" type="ORF">IB211_00952c</name>
</gene>
<evidence type="ECO:0000256" key="5">
    <source>
        <dbReference type="SAM" id="SignalP"/>
    </source>
</evidence>
<dbReference type="EMBL" id="QEKK01000003">
    <property type="protein sequence ID" value="PVY58851.1"/>
    <property type="molecule type" value="Genomic_DNA"/>
</dbReference>
<dbReference type="CDD" id="cd13590">
    <property type="entry name" value="PBP2_PotD_PotF_like"/>
    <property type="match status" value="1"/>
</dbReference>
<dbReference type="GO" id="GO:0019808">
    <property type="term" value="F:polyamine binding"/>
    <property type="evidence" value="ECO:0007669"/>
    <property type="project" value="InterPro"/>
</dbReference>
<evidence type="ECO:0000256" key="3">
    <source>
        <dbReference type="ARBA" id="ARBA00022729"/>
    </source>
</evidence>
<evidence type="ECO:0000313" key="6">
    <source>
        <dbReference type="EMBL" id="ALP93346.1"/>
    </source>
</evidence>
<keyword evidence="8" id="KW-1185">Reference proteome</keyword>
<dbReference type="PANTHER" id="PTHR30222:SF17">
    <property type="entry name" value="SPERMIDINE_PUTRESCINE-BINDING PERIPLASMIC PROTEIN"/>
    <property type="match status" value="1"/>
</dbReference>
<organism evidence="6 8">
    <name type="scientific">Intestinimonas butyriciproducens</name>
    <dbReference type="NCBI Taxonomy" id="1297617"/>
    <lineage>
        <taxon>Bacteria</taxon>
        <taxon>Bacillati</taxon>
        <taxon>Bacillota</taxon>
        <taxon>Clostridia</taxon>
        <taxon>Eubacteriales</taxon>
        <taxon>Intestinimonas</taxon>
    </lineage>
</organism>
<evidence type="ECO:0000256" key="1">
    <source>
        <dbReference type="ARBA" id="ARBA00004418"/>
    </source>
</evidence>
<dbReference type="OrthoDB" id="9769319at2"/>
<keyword evidence="2" id="KW-0813">Transport</keyword>
<dbReference type="InterPro" id="IPR006059">
    <property type="entry name" value="SBP"/>
</dbReference>
<dbReference type="Proteomes" id="UP000245778">
    <property type="component" value="Unassembled WGS sequence"/>
</dbReference>
<dbReference type="InterPro" id="IPR001188">
    <property type="entry name" value="Sperm_putr-bd"/>
</dbReference>
<accession>A0A0S2W292</accession>
<evidence type="ECO:0000313" key="8">
    <source>
        <dbReference type="Proteomes" id="UP000064844"/>
    </source>
</evidence>
<evidence type="ECO:0000313" key="7">
    <source>
        <dbReference type="EMBL" id="PVY58851.1"/>
    </source>
</evidence>
<feature type="signal peptide" evidence="5">
    <location>
        <begin position="1"/>
        <end position="21"/>
    </location>
</feature>
<feature type="chain" id="PRO_5010047382" evidence="5">
    <location>
        <begin position="22"/>
        <end position="358"/>
    </location>
</feature>
<dbReference type="GO" id="GO:0042597">
    <property type="term" value="C:periplasmic space"/>
    <property type="evidence" value="ECO:0007669"/>
    <property type="project" value="UniProtKB-SubCell"/>
</dbReference>
<dbReference type="eggNOG" id="COG0687">
    <property type="taxonomic scope" value="Bacteria"/>
</dbReference>
<protein>
    <submittedName>
        <fullName evidence="6">Spermidine Putrescine ABC transporter permease component potD</fullName>
    </submittedName>
    <submittedName>
        <fullName evidence="7">Spermidine/putrescine-binding protein</fullName>
    </submittedName>
</protein>
<dbReference type="GeneID" id="93229804"/>
<evidence type="ECO:0000256" key="2">
    <source>
        <dbReference type="ARBA" id="ARBA00022448"/>
    </source>
</evidence>
<dbReference type="Pfam" id="PF13416">
    <property type="entry name" value="SBP_bac_8"/>
    <property type="match status" value="1"/>
</dbReference>
<dbReference type="PATRIC" id="fig|1297617.4.peg.966"/>
<dbReference type="Gene3D" id="3.40.190.10">
    <property type="entry name" value="Periplasmic binding protein-like II"/>
    <property type="match status" value="2"/>
</dbReference>
<dbReference type="Proteomes" id="UP000064844">
    <property type="component" value="Chromosome"/>
</dbReference>
<dbReference type="RefSeq" id="WP_058117270.1">
    <property type="nucleotide sequence ID" value="NZ_CALICV010000095.1"/>
</dbReference>